<reference evidence="1" key="1">
    <citation type="thesis" date="2020" institute="ProQuest LLC" country="789 East Eisenhower Parkway, Ann Arbor, MI, USA">
        <title>Comparative Genomics and Chromosome Evolution.</title>
        <authorList>
            <person name="Mudd A.B."/>
        </authorList>
    </citation>
    <scope>NUCLEOTIDE SEQUENCE</scope>
    <source>
        <strain evidence="1">Female2</strain>
        <tissue evidence="1">Blood</tissue>
    </source>
</reference>
<evidence type="ECO:0000313" key="2">
    <source>
        <dbReference type="Proteomes" id="UP000812440"/>
    </source>
</evidence>
<sequence length="81" mass="9470">MPDWKPRVLKLYNFQHGTGGEAFFLLLILRILQQYWTKVETNSVGMSKEQSSIFNKPLSGFCAFCLDLPDMKTLFLFMKFL</sequence>
<gene>
    <name evidence="1" type="ORF">GDO86_004281</name>
</gene>
<organism evidence="1 2">
    <name type="scientific">Hymenochirus boettgeri</name>
    <name type="common">Congo dwarf clawed frog</name>
    <dbReference type="NCBI Taxonomy" id="247094"/>
    <lineage>
        <taxon>Eukaryota</taxon>
        <taxon>Metazoa</taxon>
        <taxon>Chordata</taxon>
        <taxon>Craniata</taxon>
        <taxon>Vertebrata</taxon>
        <taxon>Euteleostomi</taxon>
        <taxon>Amphibia</taxon>
        <taxon>Batrachia</taxon>
        <taxon>Anura</taxon>
        <taxon>Pipoidea</taxon>
        <taxon>Pipidae</taxon>
        <taxon>Pipinae</taxon>
        <taxon>Hymenochirus</taxon>
    </lineage>
</organism>
<protein>
    <submittedName>
        <fullName evidence="1">Uncharacterized protein</fullName>
    </submittedName>
</protein>
<dbReference type="Proteomes" id="UP000812440">
    <property type="component" value="Chromosome 2"/>
</dbReference>
<evidence type="ECO:0000313" key="1">
    <source>
        <dbReference type="EMBL" id="KAG8452416.1"/>
    </source>
</evidence>
<accession>A0A8T2KD59</accession>
<comment type="caution">
    <text evidence="1">The sequence shown here is derived from an EMBL/GenBank/DDBJ whole genome shotgun (WGS) entry which is preliminary data.</text>
</comment>
<name>A0A8T2KD59_9PIPI</name>
<dbReference type="EMBL" id="JAACNH010000002">
    <property type="protein sequence ID" value="KAG8452416.1"/>
    <property type="molecule type" value="Genomic_DNA"/>
</dbReference>
<keyword evidence="2" id="KW-1185">Reference proteome</keyword>
<proteinExistence type="predicted"/>
<dbReference type="AlphaFoldDB" id="A0A8T2KD59"/>